<dbReference type="InterPro" id="IPR002559">
    <property type="entry name" value="Transposase_11"/>
</dbReference>
<evidence type="ECO:0000313" key="3">
    <source>
        <dbReference type="Proteomes" id="UP000500892"/>
    </source>
</evidence>
<name>A0ABX6MUY6_9HYPH</name>
<accession>A0ABX6MUY6</accession>
<dbReference type="Proteomes" id="UP000500892">
    <property type="component" value="Chromosome"/>
</dbReference>
<protein>
    <submittedName>
        <fullName evidence="2">Transposase</fullName>
    </submittedName>
</protein>
<gene>
    <name evidence="2" type="ORF">R7A2020_20895</name>
</gene>
<sequence>MRFTFLPKIELVGLVIALGERFDNRLLKIHALVDAQGRPIKLLLTAGQKSDIASAADLIADKGYDANALRAAITERNAWANIPPKANRKDPICFSPFLYKARNLVERFLNKAKQFRRIATRYDKLATT</sequence>
<evidence type="ECO:0000313" key="2">
    <source>
        <dbReference type="EMBL" id="QJF03206.1"/>
    </source>
</evidence>
<proteinExistence type="predicted"/>
<dbReference type="PANTHER" id="PTHR30007:SF1">
    <property type="entry name" value="BLR1914 PROTEIN"/>
    <property type="match status" value="1"/>
</dbReference>
<feature type="domain" description="Transposase IS4-like" evidence="1">
    <location>
        <begin position="27"/>
        <end position="126"/>
    </location>
</feature>
<organism evidence="2 3">
    <name type="scientific">Mesorhizobium japonicum R7A</name>
    <dbReference type="NCBI Taxonomy" id="935547"/>
    <lineage>
        <taxon>Bacteria</taxon>
        <taxon>Pseudomonadati</taxon>
        <taxon>Pseudomonadota</taxon>
        <taxon>Alphaproteobacteria</taxon>
        <taxon>Hyphomicrobiales</taxon>
        <taxon>Phyllobacteriaceae</taxon>
        <taxon>Mesorhizobium</taxon>
    </lineage>
</organism>
<dbReference type="PANTHER" id="PTHR30007">
    <property type="entry name" value="PHP DOMAIN PROTEIN"/>
    <property type="match status" value="1"/>
</dbReference>
<evidence type="ECO:0000259" key="1">
    <source>
        <dbReference type="Pfam" id="PF01609"/>
    </source>
</evidence>
<reference evidence="2 3" key="1">
    <citation type="submission" date="2020-04" db="EMBL/GenBank/DDBJ databases">
        <title>Mesorhizobium japonicum R7A epigenetic regulation of quorum sensing and ICE transfer.</title>
        <authorList>
            <person name="Ramsay J.P."/>
            <person name="Colombi E."/>
            <person name="Perry B.J."/>
            <person name="Staltari A."/>
        </authorList>
    </citation>
    <scope>NUCLEOTIDE SEQUENCE [LARGE SCALE GENOMIC DNA]</scope>
    <source>
        <strain evidence="2 3">R7A</strain>
    </source>
</reference>
<keyword evidence="3" id="KW-1185">Reference proteome</keyword>
<dbReference type="EMBL" id="CP051772">
    <property type="protein sequence ID" value="QJF03206.1"/>
    <property type="molecule type" value="Genomic_DNA"/>
</dbReference>
<dbReference type="Pfam" id="PF01609">
    <property type="entry name" value="DDE_Tnp_1"/>
    <property type="match status" value="1"/>
</dbReference>